<protein>
    <submittedName>
        <fullName evidence="1">Uncharacterized protein</fullName>
    </submittedName>
</protein>
<feature type="non-terminal residue" evidence="1">
    <location>
        <position position="1"/>
    </location>
</feature>
<evidence type="ECO:0000313" key="1">
    <source>
        <dbReference type="EMBL" id="CAA9564418.1"/>
    </source>
</evidence>
<reference evidence="1" key="1">
    <citation type="submission" date="2020-02" db="EMBL/GenBank/DDBJ databases">
        <authorList>
            <person name="Meier V. D."/>
        </authorList>
    </citation>
    <scope>NUCLEOTIDE SEQUENCE</scope>
    <source>
        <strain evidence="1">AVDCRST_MAG81</strain>
    </source>
</reference>
<proteinExistence type="predicted"/>
<organism evidence="1">
    <name type="scientific">uncultured Synechococcales cyanobacterium</name>
    <dbReference type="NCBI Taxonomy" id="1936017"/>
    <lineage>
        <taxon>Bacteria</taxon>
        <taxon>Bacillati</taxon>
        <taxon>Cyanobacteriota</taxon>
        <taxon>Cyanophyceae</taxon>
        <taxon>Synechococcales</taxon>
        <taxon>environmental samples</taxon>
    </lineage>
</organism>
<sequence length="61" mass="7060">WLRSRQQWLRLKPSQIRFTKVSRLLSPAILPVVPQIAHLSQRNLFMVYPTAALAHGLVTRV</sequence>
<name>A0A6J4UZ04_9CYAN</name>
<feature type="non-terminal residue" evidence="1">
    <location>
        <position position="61"/>
    </location>
</feature>
<dbReference type="AlphaFoldDB" id="A0A6J4UZ04"/>
<gene>
    <name evidence="1" type="ORF">AVDCRST_MAG81-1088</name>
</gene>
<dbReference type="EMBL" id="CADCWO010000056">
    <property type="protein sequence ID" value="CAA9564418.1"/>
    <property type="molecule type" value="Genomic_DNA"/>
</dbReference>
<accession>A0A6J4UZ04</accession>